<name>A0ABN9SBX8_9DINO</name>
<accession>A0ABN9SBX8</accession>
<organism evidence="2 3">
    <name type="scientific">Prorocentrum cordatum</name>
    <dbReference type="NCBI Taxonomy" id="2364126"/>
    <lineage>
        <taxon>Eukaryota</taxon>
        <taxon>Sar</taxon>
        <taxon>Alveolata</taxon>
        <taxon>Dinophyceae</taxon>
        <taxon>Prorocentrales</taxon>
        <taxon>Prorocentraceae</taxon>
        <taxon>Prorocentrum</taxon>
    </lineage>
</organism>
<feature type="region of interest" description="Disordered" evidence="1">
    <location>
        <begin position="1"/>
        <end position="166"/>
    </location>
</feature>
<gene>
    <name evidence="2" type="ORF">PCOR1329_LOCUS28346</name>
</gene>
<reference evidence="2" key="1">
    <citation type="submission" date="2023-10" db="EMBL/GenBank/DDBJ databases">
        <authorList>
            <person name="Chen Y."/>
            <person name="Shah S."/>
            <person name="Dougan E. K."/>
            <person name="Thang M."/>
            <person name="Chan C."/>
        </authorList>
    </citation>
    <scope>NUCLEOTIDE SEQUENCE [LARGE SCALE GENOMIC DNA]</scope>
</reference>
<feature type="compositionally biased region" description="Basic and acidic residues" evidence="1">
    <location>
        <begin position="15"/>
        <end position="32"/>
    </location>
</feature>
<sequence length="204" mass="21289">MSPSTSESPVAPMSVRHDAQHRARGRAGRDGGEVAISGPPSHGEAPEARAVQQATATENVGGLRAGRVWGQEWRRTDGTRGGMHAAVQKIAWTSHGRDHSEKPAPAPRGRRRVPDAAEESGRRQGQSAAGQPRQGEEEVSSRRGARGATRAEPAAKRSGDLRRVLGRRGPHATCTAFAGAGHCASGPAVVPGLSHRGCLPAVPI</sequence>
<feature type="compositionally biased region" description="Basic and acidic residues" evidence="1">
    <location>
        <begin position="112"/>
        <end position="122"/>
    </location>
</feature>
<dbReference type="Proteomes" id="UP001189429">
    <property type="component" value="Unassembled WGS sequence"/>
</dbReference>
<evidence type="ECO:0000313" key="3">
    <source>
        <dbReference type="Proteomes" id="UP001189429"/>
    </source>
</evidence>
<keyword evidence="3" id="KW-1185">Reference proteome</keyword>
<evidence type="ECO:0000256" key="1">
    <source>
        <dbReference type="SAM" id="MobiDB-lite"/>
    </source>
</evidence>
<evidence type="ECO:0000313" key="2">
    <source>
        <dbReference type="EMBL" id="CAK0829371.1"/>
    </source>
</evidence>
<protein>
    <submittedName>
        <fullName evidence="2">Uncharacterized protein</fullName>
    </submittedName>
</protein>
<comment type="caution">
    <text evidence="2">The sequence shown here is derived from an EMBL/GenBank/DDBJ whole genome shotgun (WGS) entry which is preliminary data.</text>
</comment>
<proteinExistence type="predicted"/>
<feature type="compositionally biased region" description="Basic and acidic residues" evidence="1">
    <location>
        <begin position="153"/>
        <end position="163"/>
    </location>
</feature>
<dbReference type="EMBL" id="CAUYUJ010010444">
    <property type="protein sequence ID" value="CAK0829371.1"/>
    <property type="molecule type" value="Genomic_DNA"/>
</dbReference>